<sequence>MSSLKKVALWILFFLAIVVAIIACIFQVRYGNKDSMPCVFCDIVNKTRDADMLYMDEDFIAFKDIKPATSNHFLIIPKRHIANTNSLTIADKDMIVKMKLIMLELLKKHNQTIENEISLGFHVPPFNSIKHLHLHGISPKSEMKLIGRWIFKEDSYWYKSVDTIIASLIENS</sequence>
<dbReference type="OrthoDB" id="275748at2759"/>
<evidence type="ECO:0000259" key="10">
    <source>
        <dbReference type="PROSITE" id="PS51084"/>
    </source>
</evidence>
<reference evidence="11 12" key="1">
    <citation type="submission" date="2015-04" db="EMBL/GenBank/DDBJ databases">
        <authorList>
            <person name="Syromyatnikov M.Y."/>
            <person name="Popov V.N."/>
        </authorList>
    </citation>
    <scope>NUCLEOTIDE SEQUENCE [LARGE SCALE GENOMIC DNA]</scope>
</reference>
<dbReference type="EMBL" id="CVRI01000063">
    <property type="protein sequence ID" value="CRL04853.1"/>
    <property type="molecule type" value="Genomic_DNA"/>
</dbReference>
<dbReference type="Pfam" id="PF11969">
    <property type="entry name" value="DcpS_C"/>
    <property type="match status" value="1"/>
</dbReference>
<accession>A0A1J1IXC5</accession>
<evidence type="ECO:0000256" key="1">
    <source>
        <dbReference type="ARBA" id="ARBA00022741"/>
    </source>
</evidence>
<keyword evidence="2" id="KW-0378">Hydrolase</keyword>
<dbReference type="Gene3D" id="3.30.428.10">
    <property type="entry name" value="HIT-like"/>
    <property type="match status" value="1"/>
</dbReference>
<dbReference type="PANTHER" id="PTHR12486:SF5">
    <property type="entry name" value="ADENOSINE 5'-MONOPHOSPHORAMIDASE HINT3"/>
    <property type="match status" value="1"/>
</dbReference>
<dbReference type="STRING" id="568069.A0A1J1IXC5"/>
<keyword evidence="9" id="KW-0812">Transmembrane</keyword>
<keyword evidence="9" id="KW-1133">Transmembrane helix</keyword>
<keyword evidence="1" id="KW-0547">Nucleotide-binding</keyword>
<evidence type="ECO:0000256" key="2">
    <source>
        <dbReference type="ARBA" id="ARBA00022801"/>
    </source>
</evidence>
<name>A0A1J1IXC5_9DIPT</name>
<feature type="domain" description="HIT" evidence="10">
    <location>
        <begin position="39"/>
        <end position="151"/>
    </location>
</feature>
<organism evidence="11 12">
    <name type="scientific">Clunio marinus</name>
    <dbReference type="NCBI Taxonomy" id="568069"/>
    <lineage>
        <taxon>Eukaryota</taxon>
        <taxon>Metazoa</taxon>
        <taxon>Ecdysozoa</taxon>
        <taxon>Arthropoda</taxon>
        <taxon>Hexapoda</taxon>
        <taxon>Insecta</taxon>
        <taxon>Pterygota</taxon>
        <taxon>Neoptera</taxon>
        <taxon>Endopterygota</taxon>
        <taxon>Diptera</taxon>
        <taxon>Nematocera</taxon>
        <taxon>Chironomoidea</taxon>
        <taxon>Chironomidae</taxon>
        <taxon>Clunio</taxon>
    </lineage>
</organism>
<evidence type="ECO:0000256" key="3">
    <source>
        <dbReference type="ARBA" id="ARBA00024472"/>
    </source>
</evidence>
<protein>
    <recommendedName>
        <fullName evidence="5">Adenosine 5'-monophosphoramidase HINT3</fullName>
    </recommendedName>
    <alternativeName>
        <fullName evidence="6">Histidine triad nucleotide-binding protein 3</fullName>
    </alternativeName>
</protein>
<evidence type="ECO:0000313" key="12">
    <source>
        <dbReference type="Proteomes" id="UP000183832"/>
    </source>
</evidence>
<keyword evidence="9" id="KW-0472">Membrane</keyword>
<dbReference type="PANTHER" id="PTHR12486">
    <property type="entry name" value="APRATAXIN-RELATED"/>
    <property type="match status" value="1"/>
</dbReference>
<feature type="short sequence motif" description="Histidine triad motif" evidence="8">
    <location>
        <begin position="131"/>
        <end position="135"/>
    </location>
</feature>
<evidence type="ECO:0000256" key="5">
    <source>
        <dbReference type="ARBA" id="ARBA00039802"/>
    </source>
</evidence>
<dbReference type="PRINTS" id="PR00332">
    <property type="entry name" value="HISTRIAD"/>
</dbReference>
<dbReference type="Proteomes" id="UP000183832">
    <property type="component" value="Unassembled WGS sequence"/>
</dbReference>
<dbReference type="SUPFAM" id="SSF54197">
    <property type="entry name" value="HIT-like"/>
    <property type="match status" value="1"/>
</dbReference>
<gene>
    <name evidence="11" type="ORF">CLUMA_CG017906</name>
</gene>
<evidence type="ECO:0000256" key="8">
    <source>
        <dbReference type="PROSITE-ProRule" id="PRU00464"/>
    </source>
</evidence>
<dbReference type="InterPro" id="IPR011146">
    <property type="entry name" value="HIT-like"/>
</dbReference>
<comment type="similarity">
    <text evidence="4">Belongs to the HINT family.</text>
</comment>
<evidence type="ECO:0000256" key="6">
    <source>
        <dbReference type="ARBA" id="ARBA00042361"/>
    </source>
</evidence>
<dbReference type="GO" id="GO:0000166">
    <property type="term" value="F:nucleotide binding"/>
    <property type="evidence" value="ECO:0007669"/>
    <property type="project" value="UniProtKB-KW"/>
</dbReference>
<dbReference type="AlphaFoldDB" id="A0A1J1IXC5"/>
<dbReference type="GO" id="GO:0016787">
    <property type="term" value="F:hydrolase activity"/>
    <property type="evidence" value="ECO:0007669"/>
    <property type="project" value="UniProtKB-KW"/>
</dbReference>
<evidence type="ECO:0000256" key="9">
    <source>
        <dbReference type="SAM" id="Phobius"/>
    </source>
</evidence>
<dbReference type="PROSITE" id="PS51084">
    <property type="entry name" value="HIT_2"/>
    <property type="match status" value="1"/>
</dbReference>
<proteinExistence type="inferred from homology"/>
<keyword evidence="12" id="KW-1185">Reference proteome</keyword>
<evidence type="ECO:0000313" key="11">
    <source>
        <dbReference type="EMBL" id="CRL04853.1"/>
    </source>
</evidence>
<dbReference type="InterPro" id="IPR036265">
    <property type="entry name" value="HIT-like_sf"/>
</dbReference>
<dbReference type="PROSITE" id="PS51257">
    <property type="entry name" value="PROKAR_LIPOPROTEIN"/>
    <property type="match status" value="1"/>
</dbReference>
<feature type="transmembrane region" description="Helical" evidence="9">
    <location>
        <begin position="7"/>
        <end position="28"/>
    </location>
</feature>
<evidence type="ECO:0000256" key="4">
    <source>
        <dbReference type="ARBA" id="ARBA00025764"/>
    </source>
</evidence>
<dbReference type="InterPro" id="IPR001310">
    <property type="entry name" value="Histidine_triad_HIT"/>
</dbReference>
<feature type="active site" description="Tele-AMP-histidine intermediate" evidence="7">
    <location>
        <position position="135"/>
    </location>
</feature>
<evidence type="ECO:0000256" key="7">
    <source>
        <dbReference type="PIRSR" id="PIRSR601310-1"/>
    </source>
</evidence>
<comment type="catalytic activity">
    <reaction evidence="3">
        <text>adenosine 5'-phosphoramidate + H2O = NH4(+) + AMP</text>
        <dbReference type="Rhea" id="RHEA:67916"/>
        <dbReference type="ChEBI" id="CHEBI:15377"/>
        <dbReference type="ChEBI" id="CHEBI:28938"/>
        <dbReference type="ChEBI" id="CHEBI:57890"/>
        <dbReference type="ChEBI" id="CHEBI:456215"/>
    </reaction>
</comment>